<dbReference type="PROSITE" id="PS51257">
    <property type="entry name" value="PROKAR_LIPOPROTEIN"/>
    <property type="match status" value="1"/>
</dbReference>
<reference evidence="3" key="1">
    <citation type="submission" date="2021-02" db="EMBL/GenBank/DDBJ databases">
        <title>Skermanella TT6 skin isolate.</title>
        <authorList>
            <person name="Lee K."/>
            <person name="Ganzorig M."/>
        </authorList>
    </citation>
    <scope>NUCLEOTIDE SEQUENCE</scope>
    <source>
        <strain evidence="3">TT6</strain>
    </source>
</reference>
<dbReference type="Proteomes" id="UP000595197">
    <property type="component" value="Chromosome"/>
</dbReference>
<proteinExistence type="predicted"/>
<keyword evidence="4" id="KW-1185">Reference proteome</keyword>
<protein>
    <submittedName>
        <fullName evidence="3">TrbG/VirB9 family P-type conjugative transfer protein</fullName>
    </submittedName>
</protein>
<dbReference type="EMBL" id="CP067420">
    <property type="protein sequence ID" value="QQP89910.1"/>
    <property type="molecule type" value="Genomic_DNA"/>
</dbReference>
<sequence>MKRLAAIVSPALLAACATARGGPALHPVPVLPEPPVRVVEKVVPVLMPPAPVIREKPRKQDPVAATRRANAKAMEMPRAERFIGATLVYPIVPGAVYNVLTAVDHLTSIEIPPGCRMVKKAPMLGDPSHEADGQQQATAEDKEPANWTIAKTFHGTPRDPVSKVVVRPNKPGLRTDLMIDSDCGAFTYKLISTESSANVTVKFRQEEPNLGLPEPPYADEREKTRPAVLSCTDTPVSQVQYGYTVSGDKPAWRPADRDVFHNGSKLCIGMPGGPGNLETPSISRPAGGDAMTVHYRTSGRFIEIDQVVPVLNLTLGDDTVRLTLKR</sequence>
<feature type="chain" id="PRO_5045619499" evidence="2">
    <location>
        <begin position="20"/>
        <end position="326"/>
    </location>
</feature>
<dbReference type="InterPro" id="IPR038161">
    <property type="entry name" value="VirB9/CagX/TrbG_C_sf"/>
</dbReference>
<evidence type="ECO:0000256" key="2">
    <source>
        <dbReference type="SAM" id="SignalP"/>
    </source>
</evidence>
<evidence type="ECO:0000256" key="1">
    <source>
        <dbReference type="SAM" id="MobiDB-lite"/>
    </source>
</evidence>
<feature type="signal peptide" evidence="2">
    <location>
        <begin position="1"/>
        <end position="19"/>
    </location>
</feature>
<keyword evidence="2" id="KW-0732">Signal</keyword>
<dbReference type="RefSeq" id="WP_201076704.1">
    <property type="nucleotide sequence ID" value="NZ_CP067420.1"/>
</dbReference>
<organism evidence="3 4">
    <name type="scientific">Skermanella cutis</name>
    <dbReference type="NCBI Taxonomy" id="2775420"/>
    <lineage>
        <taxon>Bacteria</taxon>
        <taxon>Pseudomonadati</taxon>
        <taxon>Pseudomonadota</taxon>
        <taxon>Alphaproteobacteria</taxon>
        <taxon>Rhodospirillales</taxon>
        <taxon>Azospirillaceae</taxon>
        <taxon>Skermanella</taxon>
    </lineage>
</organism>
<dbReference type="Pfam" id="PF03524">
    <property type="entry name" value="CagX"/>
    <property type="match status" value="1"/>
</dbReference>
<dbReference type="InterPro" id="IPR010258">
    <property type="entry name" value="Conjugal_tfr_TrbG/VirB9/CagX"/>
</dbReference>
<gene>
    <name evidence="3" type="ORF">IGS68_01115</name>
</gene>
<feature type="region of interest" description="Disordered" evidence="1">
    <location>
        <begin position="122"/>
        <end position="143"/>
    </location>
</feature>
<evidence type="ECO:0000313" key="4">
    <source>
        <dbReference type="Proteomes" id="UP000595197"/>
    </source>
</evidence>
<dbReference type="Gene3D" id="2.60.40.2500">
    <property type="match status" value="1"/>
</dbReference>
<accession>A0ABX7B8H6</accession>
<name>A0ABX7B8H6_9PROT</name>
<evidence type="ECO:0000313" key="3">
    <source>
        <dbReference type="EMBL" id="QQP89910.1"/>
    </source>
</evidence>